<proteinExistence type="predicted"/>
<evidence type="ECO:0000313" key="2">
    <source>
        <dbReference type="EMBL" id="THF32069.1"/>
    </source>
</evidence>
<comment type="caution">
    <text evidence="2">The sequence shown here is derived from an EMBL/GenBank/DDBJ whole genome shotgun (WGS) entry which is preliminary data.</text>
</comment>
<protein>
    <submittedName>
        <fullName evidence="2">Uncharacterized protein</fullName>
    </submittedName>
</protein>
<reference evidence="2 3" key="1">
    <citation type="submission" date="2019-04" db="EMBL/GenBank/DDBJ databases">
        <title>Draft genome sequence of Pseudomonas sp. M7D1 isolated from rhizosphere of plant the flowery desert.</title>
        <authorList>
            <person name="Poblete-Morales M."/>
            <person name="Plaza N."/>
            <person name="Corsini G."/>
            <person name="Silva E."/>
        </authorList>
    </citation>
    <scope>NUCLEOTIDE SEQUENCE [LARGE SCALE GENOMIC DNA]</scope>
    <source>
        <strain evidence="2 3">M7D1</strain>
    </source>
</reference>
<dbReference type="Proteomes" id="UP000310574">
    <property type="component" value="Unassembled WGS sequence"/>
</dbReference>
<name>A0AAQ2I109_9PSED</name>
<sequence length="79" mass="8554">MVQEWREEWPHQNPGHGAAGYASVDGQALTSESDGACAGLFASRLAPTLDLCRTQTCGSEPARESDIRYSTNIRSSRAQ</sequence>
<evidence type="ECO:0000313" key="3">
    <source>
        <dbReference type="Proteomes" id="UP000310574"/>
    </source>
</evidence>
<gene>
    <name evidence="2" type="ORF">E5170_10385</name>
</gene>
<feature type="region of interest" description="Disordered" evidence="1">
    <location>
        <begin position="56"/>
        <end position="79"/>
    </location>
</feature>
<feature type="compositionally biased region" description="Basic and acidic residues" evidence="1">
    <location>
        <begin position="1"/>
        <end position="10"/>
    </location>
</feature>
<feature type="region of interest" description="Disordered" evidence="1">
    <location>
        <begin position="1"/>
        <end position="22"/>
    </location>
</feature>
<organism evidence="2 3">
    <name type="scientific">Pseudomonas atacamensis</name>
    <dbReference type="NCBI Taxonomy" id="2565368"/>
    <lineage>
        <taxon>Bacteria</taxon>
        <taxon>Pseudomonadati</taxon>
        <taxon>Pseudomonadota</taxon>
        <taxon>Gammaproteobacteria</taxon>
        <taxon>Pseudomonadales</taxon>
        <taxon>Pseudomonadaceae</taxon>
        <taxon>Pseudomonas</taxon>
    </lineage>
</organism>
<feature type="compositionally biased region" description="Polar residues" evidence="1">
    <location>
        <begin position="68"/>
        <end position="79"/>
    </location>
</feature>
<dbReference type="EMBL" id="SSBS01000003">
    <property type="protein sequence ID" value="THF32069.1"/>
    <property type="molecule type" value="Genomic_DNA"/>
</dbReference>
<dbReference type="AlphaFoldDB" id="A0AAQ2I109"/>
<evidence type="ECO:0000256" key="1">
    <source>
        <dbReference type="SAM" id="MobiDB-lite"/>
    </source>
</evidence>
<accession>A0AAQ2I109</accession>